<dbReference type="PROSITE" id="PS50878">
    <property type="entry name" value="RT_POL"/>
    <property type="match status" value="1"/>
</dbReference>
<dbReference type="EMBL" id="JAIQCV010000002">
    <property type="protein sequence ID" value="KAH1122604.1"/>
    <property type="molecule type" value="Genomic_DNA"/>
</dbReference>
<dbReference type="InterPro" id="IPR000477">
    <property type="entry name" value="RT_dom"/>
</dbReference>
<proteinExistence type="predicted"/>
<evidence type="ECO:0000313" key="3">
    <source>
        <dbReference type="Proteomes" id="UP000828251"/>
    </source>
</evidence>
<evidence type="ECO:0000313" key="2">
    <source>
        <dbReference type="EMBL" id="KAH1122604.1"/>
    </source>
</evidence>
<evidence type="ECO:0000259" key="1">
    <source>
        <dbReference type="PROSITE" id="PS50878"/>
    </source>
</evidence>
<dbReference type="AlphaFoldDB" id="A0A9D3WEH5"/>
<dbReference type="Pfam" id="PF00078">
    <property type="entry name" value="RVT_1"/>
    <property type="match status" value="1"/>
</dbReference>
<name>A0A9D3WEH5_9ROSI</name>
<feature type="domain" description="Reverse transcriptase" evidence="1">
    <location>
        <begin position="1"/>
        <end position="164"/>
    </location>
</feature>
<dbReference type="PANTHER" id="PTHR46890">
    <property type="entry name" value="NON-LTR RETROLELEMENT REVERSE TRANSCRIPTASE-LIKE PROTEIN-RELATED"/>
    <property type="match status" value="1"/>
</dbReference>
<dbReference type="PANTHER" id="PTHR46890:SF48">
    <property type="entry name" value="RNA-DIRECTED DNA POLYMERASE"/>
    <property type="match status" value="1"/>
</dbReference>
<keyword evidence="3" id="KW-1185">Reference proteome</keyword>
<gene>
    <name evidence="2" type="ORF">J1N35_005764</name>
</gene>
<dbReference type="InterPro" id="IPR043502">
    <property type="entry name" value="DNA/RNA_pol_sf"/>
</dbReference>
<protein>
    <recommendedName>
        <fullName evidence="1">Reverse transcriptase domain-containing protein</fullName>
    </recommendedName>
</protein>
<accession>A0A9D3WEH5</accession>
<dbReference type="OrthoDB" id="1000610at2759"/>
<dbReference type="InterPro" id="IPR052343">
    <property type="entry name" value="Retrotransposon-Effector_Assoc"/>
</dbReference>
<sequence length="231" mass="25871">MMRSIGFCTDWISLIMTCITSVKYSVVLNGRVGREFRPQRGLRQGDPLSPYLFLICAEGFSRLLDLAKREGKLLGARVGRSNISVSHLFFVDDSVIFGKATREGDINMGDVIREYEGISGQLVNFEKSLIYFSGNTDKGTRAQVGGIFGVRFSNNPEKYLGLPVGRRKKHAFVVLKDWCIKLINNWSSRIKGDFHPFKFTSISTSPLLPIHLVTCIDTSLSVMLLTARNDP</sequence>
<organism evidence="2 3">
    <name type="scientific">Gossypium stocksii</name>
    <dbReference type="NCBI Taxonomy" id="47602"/>
    <lineage>
        <taxon>Eukaryota</taxon>
        <taxon>Viridiplantae</taxon>
        <taxon>Streptophyta</taxon>
        <taxon>Embryophyta</taxon>
        <taxon>Tracheophyta</taxon>
        <taxon>Spermatophyta</taxon>
        <taxon>Magnoliopsida</taxon>
        <taxon>eudicotyledons</taxon>
        <taxon>Gunneridae</taxon>
        <taxon>Pentapetalae</taxon>
        <taxon>rosids</taxon>
        <taxon>malvids</taxon>
        <taxon>Malvales</taxon>
        <taxon>Malvaceae</taxon>
        <taxon>Malvoideae</taxon>
        <taxon>Gossypium</taxon>
    </lineage>
</organism>
<comment type="caution">
    <text evidence="2">The sequence shown here is derived from an EMBL/GenBank/DDBJ whole genome shotgun (WGS) entry which is preliminary data.</text>
</comment>
<dbReference type="Proteomes" id="UP000828251">
    <property type="component" value="Unassembled WGS sequence"/>
</dbReference>
<dbReference type="SUPFAM" id="SSF56672">
    <property type="entry name" value="DNA/RNA polymerases"/>
    <property type="match status" value="1"/>
</dbReference>
<reference evidence="2 3" key="1">
    <citation type="journal article" date="2021" name="Plant Biotechnol. J.">
        <title>Multi-omics assisted identification of the key and species-specific regulatory components of drought-tolerant mechanisms in Gossypium stocksii.</title>
        <authorList>
            <person name="Yu D."/>
            <person name="Ke L."/>
            <person name="Zhang D."/>
            <person name="Wu Y."/>
            <person name="Sun Y."/>
            <person name="Mei J."/>
            <person name="Sun J."/>
            <person name="Sun Y."/>
        </authorList>
    </citation>
    <scope>NUCLEOTIDE SEQUENCE [LARGE SCALE GENOMIC DNA]</scope>
    <source>
        <strain evidence="3">cv. E1</strain>
        <tissue evidence="2">Leaf</tissue>
    </source>
</reference>